<evidence type="ECO:0000313" key="4">
    <source>
        <dbReference type="EMBL" id="PVY44694.1"/>
    </source>
</evidence>
<dbReference type="SUPFAM" id="SSF46689">
    <property type="entry name" value="Homeodomain-like"/>
    <property type="match status" value="1"/>
</dbReference>
<keyword evidence="1" id="KW-0805">Transcription regulation</keyword>
<dbReference type="SMART" id="SM00342">
    <property type="entry name" value="HTH_ARAC"/>
    <property type="match status" value="1"/>
</dbReference>
<dbReference type="GeneID" id="78294344"/>
<evidence type="ECO:0000256" key="1">
    <source>
        <dbReference type="ARBA" id="ARBA00023015"/>
    </source>
</evidence>
<proteinExistence type="predicted"/>
<dbReference type="EMBL" id="QEKH01000005">
    <property type="protein sequence ID" value="PVY44694.1"/>
    <property type="molecule type" value="Genomic_DNA"/>
</dbReference>
<reference evidence="4 5" key="1">
    <citation type="submission" date="2018-04" db="EMBL/GenBank/DDBJ databases">
        <title>Genomic Encyclopedia of Type Strains, Phase IV (KMG-IV): sequencing the most valuable type-strain genomes for metagenomic binning, comparative biology and taxonomic classification.</title>
        <authorList>
            <person name="Goeker M."/>
        </authorList>
    </citation>
    <scope>NUCLEOTIDE SEQUENCE [LARGE SCALE GENOMIC DNA]</scope>
    <source>
        <strain evidence="4 5">DSM 14823</strain>
    </source>
</reference>
<gene>
    <name evidence="4" type="ORF">C8D82_10523</name>
</gene>
<organism evidence="4 5">
    <name type="scientific">Victivallis vadensis</name>
    <dbReference type="NCBI Taxonomy" id="172901"/>
    <lineage>
        <taxon>Bacteria</taxon>
        <taxon>Pseudomonadati</taxon>
        <taxon>Lentisphaerota</taxon>
        <taxon>Lentisphaeria</taxon>
        <taxon>Victivallales</taxon>
        <taxon>Victivallaceae</taxon>
        <taxon>Victivallis</taxon>
    </lineage>
</organism>
<dbReference type="Gene3D" id="1.10.10.60">
    <property type="entry name" value="Homeodomain-like"/>
    <property type="match status" value="2"/>
</dbReference>
<keyword evidence="5" id="KW-1185">Reference proteome</keyword>
<accession>A0A2U1B7N2</accession>
<dbReference type="PROSITE" id="PS00041">
    <property type="entry name" value="HTH_ARAC_FAMILY_1"/>
    <property type="match status" value="1"/>
</dbReference>
<name>A0A2U1B7N2_9BACT</name>
<dbReference type="PROSITE" id="PS01124">
    <property type="entry name" value="HTH_ARAC_FAMILY_2"/>
    <property type="match status" value="1"/>
</dbReference>
<keyword evidence="2 4" id="KW-0238">DNA-binding</keyword>
<dbReference type="InterPro" id="IPR018060">
    <property type="entry name" value="HTH_AraC"/>
</dbReference>
<dbReference type="OrthoDB" id="9816011at2"/>
<dbReference type="AlphaFoldDB" id="A0A2U1B7N2"/>
<keyword evidence="3" id="KW-0804">Transcription</keyword>
<dbReference type="PANTHER" id="PTHR43280">
    <property type="entry name" value="ARAC-FAMILY TRANSCRIPTIONAL REGULATOR"/>
    <property type="match status" value="1"/>
</dbReference>
<protein>
    <submittedName>
        <fullName evidence="4">AraC-like DNA-binding protein</fullName>
    </submittedName>
</protein>
<dbReference type="InterPro" id="IPR018062">
    <property type="entry name" value="HTH_AraC-typ_CS"/>
</dbReference>
<evidence type="ECO:0000256" key="3">
    <source>
        <dbReference type="ARBA" id="ARBA00023163"/>
    </source>
</evidence>
<comment type="caution">
    <text evidence="4">The sequence shown here is derived from an EMBL/GenBank/DDBJ whole genome shotgun (WGS) entry which is preliminary data.</text>
</comment>
<dbReference type="Pfam" id="PF12833">
    <property type="entry name" value="HTH_18"/>
    <property type="match status" value="1"/>
</dbReference>
<dbReference type="GO" id="GO:0003700">
    <property type="term" value="F:DNA-binding transcription factor activity"/>
    <property type="evidence" value="ECO:0007669"/>
    <property type="project" value="InterPro"/>
</dbReference>
<dbReference type="Proteomes" id="UP000245959">
    <property type="component" value="Unassembled WGS sequence"/>
</dbReference>
<dbReference type="GO" id="GO:0043565">
    <property type="term" value="F:sequence-specific DNA binding"/>
    <property type="evidence" value="ECO:0007669"/>
    <property type="project" value="InterPro"/>
</dbReference>
<dbReference type="PANTHER" id="PTHR43280:SF27">
    <property type="entry name" value="TRANSCRIPTIONAL REGULATOR MTLR"/>
    <property type="match status" value="1"/>
</dbReference>
<sequence length="289" mass="32184">MKYHFETVLPPPGASFSTELNTGPVLDCLFHVHPECELTLVESGFGTRFIGSSLEPFSELDLVLIGGMVPHHYLTRAADSTGPEWSRTRTVKFLPGFCGKDLLDRPEAAALRTLLGEAGRGLHVPPEHVPGLLGPLRSLFDLEGLPKLLKLLEILDAIARLPLRSLNPAPPTEAAPPPDERLNRVLGFIHRRLDRGMPVTLAETAAVACMTPPAFSSYFRKATRRRFIEYILGLKLNRAAQLLIRTDRSVLDIAQESGFPNLSNFNRRFLADKGVSPRDYRRRHRRSLA</sequence>
<evidence type="ECO:0000313" key="5">
    <source>
        <dbReference type="Proteomes" id="UP000245959"/>
    </source>
</evidence>
<dbReference type="InterPro" id="IPR009057">
    <property type="entry name" value="Homeodomain-like_sf"/>
</dbReference>
<evidence type="ECO:0000256" key="2">
    <source>
        <dbReference type="ARBA" id="ARBA00023125"/>
    </source>
</evidence>
<dbReference type="RefSeq" id="WP_116883020.1">
    <property type="nucleotide sequence ID" value="NZ_CABMMC010000003.1"/>
</dbReference>